<comment type="subcellular location">
    <subcellularLocation>
        <location evidence="5">Cytoplasm</location>
    </subcellularLocation>
</comment>
<name>A0A239DAI6_9SPHN</name>
<evidence type="ECO:0000256" key="2">
    <source>
        <dbReference type="ARBA" id="ARBA00022500"/>
    </source>
</evidence>
<dbReference type="SUPFAM" id="SSF52172">
    <property type="entry name" value="CheY-like"/>
    <property type="match status" value="1"/>
</dbReference>
<evidence type="ECO:0000313" key="10">
    <source>
        <dbReference type="EMBL" id="SNS29309.1"/>
    </source>
</evidence>
<comment type="catalytic activity">
    <reaction evidence="5">
        <text>L-glutaminyl-[protein] + H2O = L-glutamyl-[protein] + NH4(+)</text>
        <dbReference type="Rhea" id="RHEA:16441"/>
        <dbReference type="Rhea" id="RHEA-COMP:10207"/>
        <dbReference type="Rhea" id="RHEA-COMP:10208"/>
        <dbReference type="ChEBI" id="CHEBI:15377"/>
        <dbReference type="ChEBI" id="CHEBI:28938"/>
        <dbReference type="ChEBI" id="CHEBI:29973"/>
        <dbReference type="ChEBI" id="CHEBI:30011"/>
        <dbReference type="EC" id="3.5.1.44"/>
    </reaction>
</comment>
<dbReference type="SMART" id="SM00448">
    <property type="entry name" value="REC"/>
    <property type="match status" value="1"/>
</dbReference>
<organism evidence="10 11">
    <name type="scientific">Edaphosphingomonas laterariae</name>
    <dbReference type="NCBI Taxonomy" id="861865"/>
    <lineage>
        <taxon>Bacteria</taxon>
        <taxon>Pseudomonadati</taxon>
        <taxon>Pseudomonadota</taxon>
        <taxon>Alphaproteobacteria</taxon>
        <taxon>Sphingomonadales</taxon>
        <taxon>Rhizorhabdaceae</taxon>
        <taxon>Edaphosphingomonas</taxon>
    </lineage>
</organism>
<feature type="active site" evidence="5">
    <location>
        <position position="285"/>
    </location>
</feature>
<dbReference type="GO" id="GO:0005737">
    <property type="term" value="C:cytoplasm"/>
    <property type="evidence" value="ECO:0007669"/>
    <property type="project" value="UniProtKB-SubCell"/>
</dbReference>
<protein>
    <recommendedName>
        <fullName evidence="5">Protein-glutamate methylesterase/protein-glutamine glutaminase</fullName>
        <ecNumber evidence="5">3.1.1.61</ecNumber>
        <ecNumber evidence="5">3.5.1.44</ecNumber>
    </recommendedName>
</protein>
<dbReference type="GO" id="GO:0000156">
    <property type="term" value="F:phosphorelay response regulator activity"/>
    <property type="evidence" value="ECO:0007669"/>
    <property type="project" value="InterPro"/>
</dbReference>
<dbReference type="CDD" id="cd16432">
    <property type="entry name" value="CheB_Rec"/>
    <property type="match status" value="1"/>
</dbReference>
<dbReference type="Gene3D" id="3.40.50.2300">
    <property type="match status" value="1"/>
</dbReference>
<dbReference type="InterPro" id="IPR011006">
    <property type="entry name" value="CheY-like_superfamily"/>
</dbReference>
<proteinExistence type="inferred from homology"/>
<dbReference type="EC" id="3.5.1.44" evidence="5"/>
<evidence type="ECO:0000256" key="6">
    <source>
        <dbReference type="PROSITE-ProRule" id="PRU00050"/>
    </source>
</evidence>
<dbReference type="NCBIfam" id="NF001965">
    <property type="entry name" value="PRK00742.1"/>
    <property type="match status" value="1"/>
</dbReference>
<evidence type="ECO:0000256" key="5">
    <source>
        <dbReference type="HAMAP-Rule" id="MF_00099"/>
    </source>
</evidence>
<dbReference type="GO" id="GO:0006935">
    <property type="term" value="P:chemotaxis"/>
    <property type="evidence" value="ECO:0007669"/>
    <property type="project" value="UniProtKB-UniRule"/>
</dbReference>
<evidence type="ECO:0000259" key="8">
    <source>
        <dbReference type="PROSITE" id="PS50110"/>
    </source>
</evidence>
<evidence type="ECO:0000259" key="9">
    <source>
        <dbReference type="PROSITE" id="PS50122"/>
    </source>
</evidence>
<accession>A0A239DAI6</accession>
<dbReference type="CDD" id="cd17541">
    <property type="entry name" value="REC_CheB-like"/>
    <property type="match status" value="1"/>
</dbReference>
<dbReference type="PROSITE" id="PS50110">
    <property type="entry name" value="RESPONSE_REGULATORY"/>
    <property type="match status" value="1"/>
</dbReference>
<comment type="similarity">
    <text evidence="5">Belongs to the CheB family.</text>
</comment>
<dbReference type="EMBL" id="FZOS01000004">
    <property type="protein sequence ID" value="SNS29309.1"/>
    <property type="molecule type" value="Genomic_DNA"/>
</dbReference>
<dbReference type="GO" id="GO:0008984">
    <property type="term" value="F:protein-glutamate methylesterase activity"/>
    <property type="evidence" value="ECO:0007669"/>
    <property type="project" value="UniProtKB-UniRule"/>
</dbReference>
<dbReference type="InterPro" id="IPR008248">
    <property type="entry name" value="CheB-like"/>
</dbReference>
<dbReference type="InterPro" id="IPR000673">
    <property type="entry name" value="Sig_transdc_resp-reg_Me-estase"/>
</dbReference>
<dbReference type="PIRSF" id="PIRSF000876">
    <property type="entry name" value="RR_chemtxs_CheB"/>
    <property type="match status" value="1"/>
</dbReference>
<evidence type="ECO:0000256" key="7">
    <source>
        <dbReference type="PROSITE-ProRule" id="PRU00169"/>
    </source>
</evidence>
<reference evidence="11" key="1">
    <citation type="submission" date="2017-06" db="EMBL/GenBank/DDBJ databases">
        <authorList>
            <person name="Varghese N."/>
            <person name="Submissions S."/>
        </authorList>
    </citation>
    <scope>NUCLEOTIDE SEQUENCE [LARGE SCALE GENOMIC DNA]</scope>
    <source>
        <strain evidence="11">LNB2</strain>
    </source>
</reference>
<comment type="catalytic activity">
    <reaction evidence="4 5">
        <text>[protein]-L-glutamate 5-O-methyl ester + H2O = L-glutamyl-[protein] + methanol + H(+)</text>
        <dbReference type="Rhea" id="RHEA:23236"/>
        <dbReference type="Rhea" id="RHEA-COMP:10208"/>
        <dbReference type="Rhea" id="RHEA-COMP:10311"/>
        <dbReference type="ChEBI" id="CHEBI:15377"/>
        <dbReference type="ChEBI" id="CHEBI:15378"/>
        <dbReference type="ChEBI" id="CHEBI:17790"/>
        <dbReference type="ChEBI" id="CHEBI:29973"/>
        <dbReference type="ChEBI" id="CHEBI:82795"/>
        <dbReference type="EC" id="3.1.1.61"/>
    </reaction>
</comment>
<keyword evidence="3 5" id="KW-0378">Hydrolase</keyword>
<dbReference type="SUPFAM" id="SSF52738">
    <property type="entry name" value="Methylesterase CheB, C-terminal domain"/>
    <property type="match status" value="1"/>
</dbReference>
<dbReference type="Pfam" id="PF01339">
    <property type="entry name" value="CheB_methylest"/>
    <property type="match status" value="1"/>
</dbReference>
<comment type="PTM">
    <text evidence="5">Phosphorylated by CheA. Phosphorylation of the N-terminal regulatory domain activates the methylesterase activity.</text>
</comment>
<dbReference type="PROSITE" id="PS50122">
    <property type="entry name" value="CHEB"/>
    <property type="match status" value="1"/>
</dbReference>
<keyword evidence="1 5" id="KW-0963">Cytoplasm</keyword>
<dbReference type="OrthoDB" id="9793421at2"/>
<comment type="caution">
    <text evidence="5 6">Lacks conserved residue(s) required for the propagation of feature annotation.</text>
</comment>
<dbReference type="AlphaFoldDB" id="A0A239DAI6"/>
<dbReference type="Gene3D" id="3.40.50.180">
    <property type="entry name" value="Methylesterase CheB, C-terminal domain"/>
    <property type="match status" value="1"/>
</dbReference>
<feature type="domain" description="Response regulatory" evidence="8">
    <location>
        <begin position="5"/>
        <end position="122"/>
    </location>
</feature>
<feature type="modified residue" description="4-aspartylphosphate" evidence="5 7">
    <location>
        <position position="56"/>
    </location>
</feature>
<evidence type="ECO:0000256" key="1">
    <source>
        <dbReference type="ARBA" id="ARBA00022490"/>
    </source>
</evidence>
<evidence type="ECO:0000256" key="3">
    <source>
        <dbReference type="ARBA" id="ARBA00022801"/>
    </source>
</evidence>
<dbReference type="InterPro" id="IPR035909">
    <property type="entry name" value="CheB_C"/>
</dbReference>
<comment type="function">
    <text evidence="5">Involved in chemotaxis. Part of a chemotaxis signal transduction system that modulates chemotaxis in response to various stimuli. Catalyzes the demethylation of specific methylglutamate residues introduced into the chemoreceptors (methyl-accepting chemotaxis proteins or MCP) by CheR. Also mediates the irreversible deamidation of specific glutamine residues to glutamic acid.</text>
</comment>
<dbReference type="Pfam" id="PF00072">
    <property type="entry name" value="Response_reg"/>
    <property type="match status" value="1"/>
</dbReference>
<keyword evidence="5 7" id="KW-0597">Phosphoprotein</keyword>
<dbReference type="HAMAP" id="MF_00099">
    <property type="entry name" value="CheB_chemtxs"/>
    <property type="match status" value="1"/>
</dbReference>
<dbReference type="RefSeq" id="WP_089218547.1">
    <property type="nucleotide sequence ID" value="NZ_FZOS01000004.1"/>
</dbReference>
<gene>
    <name evidence="5" type="primary">cheB</name>
    <name evidence="10" type="ORF">SAMN06295912_1048</name>
</gene>
<dbReference type="Proteomes" id="UP000198281">
    <property type="component" value="Unassembled WGS sequence"/>
</dbReference>
<evidence type="ECO:0000313" key="11">
    <source>
        <dbReference type="Proteomes" id="UP000198281"/>
    </source>
</evidence>
<dbReference type="EC" id="3.1.1.61" evidence="5"/>
<sequence length="347" mass="36288">MSQVRVLVVDDSVTMRALFSGVLEKADGIEVVGHAGDANEARDQIAALKPDVMTLDVEMPGMSGLEFLEEVMRDRPMPVVMLSTLTQKGASASLRALELGAVECFPKPTQATMEEFTRLAPKLTALVRAAASGKVPSGERRKYARAAEEQFDWNGRIVAITAGTGGVDALLQILPEFPANCPPTLILMQLDPDFVEPLVARLDDATKAKVQLAQDGLSLTQGNIYVAADPRFHVVVDRWPDASMRMIASDPVAGSRPSASLLFATLAKTAKADAVGVMLTGMGNDGAAGLKALRAAGGMTIAQDPASAMVREAPAAAVAAGAAIQTVVLDDIGGVLLGECRRAQAAA</sequence>
<dbReference type="InterPro" id="IPR001789">
    <property type="entry name" value="Sig_transdc_resp-reg_receiver"/>
</dbReference>
<keyword evidence="11" id="KW-1185">Reference proteome</keyword>
<feature type="domain" description="CheB-type methylesterase" evidence="9">
    <location>
        <begin position="152"/>
        <end position="343"/>
    </location>
</feature>
<dbReference type="PANTHER" id="PTHR42872">
    <property type="entry name" value="PROTEIN-GLUTAMATE METHYLESTERASE/PROTEIN-GLUTAMINE GLUTAMINASE"/>
    <property type="match status" value="1"/>
</dbReference>
<comment type="domain">
    <text evidence="5">Contains a C-terminal catalytic domain, and an N-terminal region which modulates catalytic activity.</text>
</comment>
<evidence type="ECO:0000256" key="4">
    <source>
        <dbReference type="ARBA" id="ARBA00048267"/>
    </source>
</evidence>
<dbReference type="PANTHER" id="PTHR42872:SF6">
    <property type="entry name" value="PROTEIN-GLUTAMATE METHYLESTERASE_PROTEIN-GLUTAMINE GLUTAMINASE"/>
    <property type="match status" value="1"/>
</dbReference>
<keyword evidence="2 5" id="KW-0145">Chemotaxis</keyword>
<dbReference type="GO" id="GO:0050568">
    <property type="term" value="F:protein-glutamine glutaminase activity"/>
    <property type="evidence" value="ECO:0007669"/>
    <property type="project" value="UniProtKB-UniRule"/>
</dbReference>